<keyword evidence="4 6" id="KW-0689">Ribosomal protein</keyword>
<dbReference type="CDD" id="cd00364">
    <property type="entry name" value="Ribosomal_uS17"/>
    <property type="match status" value="1"/>
</dbReference>
<comment type="caution">
    <text evidence="7">The sequence shown here is derived from an EMBL/GenBank/DDBJ whole genome shotgun (WGS) entry which is preliminary data.</text>
</comment>
<evidence type="ECO:0000313" key="7">
    <source>
        <dbReference type="EMBL" id="OGF74480.1"/>
    </source>
</evidence>
<protein>
    <recommendedName>
        <fullName evidence="6">Small ribosomal subunit protein uS17</fullName>
    </recommendedName>
</protein>
<dbReference type="EMBL" id="MFHQ01000017">
    <property type="protein sequence ID" value="OGF74480.1"/>
    <property type="molecule type" value="Genomic_DNA"/>
</dbReference>
<dbReference type="GO" id="GO:0003735">
    <property type="term" value="F:structural constituent of ribosome"/>
    <property type="evidence" value="ECO:0007669"/>
    <property type="project" value="InterPro"/>
</dbReference>
<keyword evidence="3 6" id="KW-0694">RNA-binding</keyword>
<dbReference type="PANTHER" id="PTHR10744">
    <property type="entry name" value="40S RIBOSOMAL PROTEIN S11 FAMILY MEMBER"/>
    <property type="match status" value="1"/>
</dbReference>
<organism evidence="7 8">
    <name type="scientific">Candidatus Giovannonibacteria bacterium RIFCSPHIGHO2_02_FULL_46_20</name>
    <dbReference type="NCBI Taxonomy" id="1798338"/>
    <lineage>
        <taxon>Bacteria</taxon>
        <taxon>Candidatus Giovannoniibacteriota</taxon>
    </lineage>
</organism>
<keyword evidence="2 6" id="KW-0699">rRNA-binding</keyword>
<dbReference type="InterPro" id="IPR012340">
    <property type="entry name" value="NA-bd_OB-fold"/>
</dbReference>
<dbReference type="GO" id="GO:0022627">
    <property type="term" value="C:cytosolic small ribosomal subunit"/>
    <property type="evidence" value="ECO:0007669"/>
    <property type="project" value="TreeGrafter"/>
</dbReference>
<comment type="function">
    <text evidence="6">One of the primary rRNA binding proteins, it binds specifically to the 5'-end of 16S ribosomal RNA.</text>
</comment>
<evidence type="ECO:0000256" key="2">
    <source>
        <dbReference type="ARBA" id="ARBA00022730"/>
    </source>
</evidence>
<dbReference type="Proteomes" id="UP000178406">
    <property type="component" value="Unassembled WGS sequence"/>
</dbReference>
<dbReference type="Pfam" id="PF00366">
    <property type="entry name" value="Ribosomal_S17"/>
    <property type="match status" value="1"/>
</dbReference>
<evidence type="ECO:0000256" key="4">
    <source>
        <dbReference type="ARBA" id="ARBA00022980"/>
    </source>
</evidence>
<dbReference type="HAMAP" id="MF_01345_B">
    <property type="entry name" value="Ribosomal_uS17_B"/>
    <property type="match status" value="1"/>
</dbReference>
<dbReference type="GO" id="GO:0019843">
    <property type="term" value="F:rRNA binding"/>
    <property type="evidence" value="ECO:0007669"/>
    <property type="project" value="UniProtKB-UniRule"/>
</dbReference>
<dbReference type="PRINTS" id="PR00973">
    <property type="entry name" value="RIBOSOMALS17"/>
</dbReference>
<accession>A0A1F5WFX1</accession>
<comment type="subunit">
    <text evidence="6">Part of the 30S ribosomal subunit.</text>
</comment>
<dbReference type="Gene3D" id="2.40.50.140">
    <property type="entry name" value="Nucleic acid-binding proteins"/>
    <property type="match status" value="1"/>
</dbReference>
<dbReference type="NCBIfam" id="NF004123">
    <property type="entry name" value="PRK05610.1"/>
    <property type="match status" value="1"/>
</dbReference>
<dbReference type="InterPro" id="IPR019984">
    <property type="entry name" value="Ribosomal_uS17_bact/chlr"/>
</dbReference>
<proteinExistence type="inferred from homology"/>
<sequence length="79" mass="9066">MTQKLKGTVVSNAMAKTVVVKVNRLMRHPRYGKYITISKRYKAHVEEAIPIGSAVVVESTRPISRQKRWRVVSFVKQNL</sequence>
<dbReference type="GO" id="GO:0006412">
    <property type="term" value="P:translation"/>
    <property type="evidence" value="ECO:0007669"/>
    <property type="project" value="UniProtKB-UniRule"/>
</dbReference>
<evidence type="ECO:0000256" key="5">
    <source>
        <dbReference type="ARBA" id="ARBA00023274"/>
    </source>
</evidence>
<evidence type="ECO:0000256" key="1">
    <source>
        <dbReference type="ARBA" id="ARBA00010254"/>
    </source>
</evidence>
<reference evidence="7 8" key="1">
    <citation type="journal article" date="2016" name="Nat. Commun.">
        <title>Thousands of microbial genomes shed light on interconnected biogeochemical processes in an aquifer system.</title>
        <authorList>
            <person name="Anantharaman K."/>
            <person name="Brown C.T."/>
            <person name="Hug L.A."/>
            <person name="Sharon I."/>
            <person name="Castelle C.J."/>
            <person name="Probst A.J."/>
            <person name="Thomas B.C."/>
            <person name="Singh A."/>
            <person name="Wilkins M.J."/>
            <person name="Karaoz U."/>
            <person name="Brodie E.L."/>
            <person name="Williams K.H."/>
            <person name="Hubbard S.S."/>
            <person name="Banfield J.F."/>
        </authorList>
    </citation>
    <scope>NUCLEOTIDE SEQUENCE [LARGE SCALE GENOMIC DNA]</scope>
</reference>
<dbReference type="STRING" id="1798338.A3J56_00905"/>
<evidence type="ECO:0000313" key="8">
    <source>
        <dbReference type="Proteomes" id="UP000178406"/>
    </source>
</evidence>
<dbReference type="SUPFAM" id="SSF50249">
    <property type="entry name" value="Nucleic acid-binding proteins"/>
    <property type="match status" value="1"/>
</dbReference>
<keyword evidence="5 6" id="KW-0687">Ribonucleoprotein</keyword>
<dbReference type="InterPro" id="IPR000266">
    <property type="entry name" value="Ribosomal_uS17"/>
</dbReference>
<name>A0A1F5WFX1_9BACT</name>
<comment type="similarity">
    <text evidence="1 6">Belongs to the universal ribosomal protein uS17 family.</text>
</comment>
<evidence type="ECO:0000256" key="3">
    <source>
        <dbReference type="ARBA" id="ARBA00022884"/>
    </source>
</evidence>
<evidence type="ECO:0000256" key="6">
    <source>
        <dbReference type="HAMAP-Rule" id="MF_01345"/>
    </source>
</evidence>
<gene>
    <name evidence="6" type="primary">rpsQ</name>
    <name evidence="7" type="ORF">A3J56_00905</name>
</gene>
<dbReference type="AlphaFoldDB" id="A0A1F5WFX1"/>
<dbReference type="PANTHER" id="PTHR10744:SF1">
    <property type="entry name" value="SMALL RIBOSOMAL SUBUNIT PROTEIN US17M"/>
    <property type="match status" value="1"/>
</dbReference>